<dbReference type="FunFam" id="3.30.565.10:FF:000006">
    <property type="entry name" value="Sensor histidine kinase WalK"/>
    <property type="match status" value="1"/>
</dbReference>
<evidence type="ECO:0000256" key="7">
    <source>
        <dbReference type="ARBA" id="ARBA00023012"/>
    </source>
</evidence>
<evidence type="ECO:0000256" key="6">
    <source>
        <dbReference type="ARBA" id="ARBA00022777"/>
    </source>
</evidence>
<evidence type="ECO:0000256" key="3">
    <source>
        <dbReference type="ARBA" id="ARBA00012438"/>
    </source>
</evidence>
<dbReference type="SUPFAM" id="SSF55874">
    <property type="entry name" value="ATPase domain of HSP90 chaperone/DNA topoisomerase II/histidine kinase"/>
    <property type="match status" value="1"/>
</dbReference>
<dbReference type="PROSITE" id="PS51257">
    <property type="entry name" value="PROKAR_LIPOPROTEIN"/>
    <property type="match status" value="1"/>
</dbReference>
<dbReference type="PANTHER" id="PTHR45453">
    <property type="entry name" value="PHOSPHATE REGULON SENSOR PROTEIN PHOR"/>
    <property type="match status" value="1"/>
</dbReference>
<dbReference type="InterPro" id="IPR003661">
    <property type="entry name" value="HisK_dim/P_dom"/>
</dbReference>
<dbReference type="SMART" id="SM00388">
    <property type="entry name" value="HisKA"/>
    <property type="match status" value="1"/>
</dbReference>
<comment type="subcellular location">
    <subcellularLocation>
        <location evidence="2">Membrane</location>
    </subcellularLocation>
</comment>
<evidence type="ECO:0000313" key="12">
    <source>
        <dbReference type="Proteomes" id="UP000182379"/>
    </source>
</evidence>
<dbReference type="InterPro" id="IPR035965">
    <property type="entry name" value="PAS-like_dom_sf"/>
</dbReference>
<dbReference type="GO" id="GO:0004721">
    <property type="term" value="F:phosphoprotein phosphatase activity"/>
    <property type="evidence" value="ECO:0007669"/>
    <property type="project" value="TreeGrafter"/>
</dbReference>
<dbReference type="Proteomes" id="UP000182379">
    <property type="component" value="Unassembled WGS sequence"/>
</dbReference>
<organism evidence="11 12">
    <name type="scientific">Acidaminococcus fermentans</name>
    <dbReference type="NCBI Taxonomy" id="905"/>
    <lineage>
        <taxon>Bacteria</taxon>
        <taxon>Bacillati</taxon>
        <taxon>Bacillota</taxon>
        <taxon>Negativicutes</taxon>
        <taxon>Acidaminococcales</taxon>
        <taxon>Acidaminococcaceae</taxon>
        <taxon>Acidaminococcus</taxon>
    </lineage>
</organism>
<keyword evidence="8" id="KW-0472">Membrane</keyword>
<dbReference type="Gene3D" id="3.30.450.20">
    <property type="entry name" value="PAS domain"/>
    <property type="match status" value="1"/>
</dbReference>
<dbReference type="GO" id="GO:0000155">
    <property type="term" value="F:phosphorelay sensor kinase activity"/>
    <property type="evidence" value="ECO:0007669"/>
    <property type="project" value="InterPro"/>
</dbReference>
<evidence type="ECO:0000256" key="4">
    <source>
        <dbReference type="ARBA" id="ARBA00022553"/>
    </source>
</evidence>
<dbReference type="SUPFAM" id="SSF55785">
    <property type="entry name" value="PYP-like sensor domain (PAS domain)"/>
    <property type="match status" value="1"/>
</dbReference>
<dbReference type="SMART" id="SM00387">
    <property type="entry name" value="HATPase_c"/>
    <property type="match status" value="1"/>
</dbReference>
<dbReference type="EMBL" id="FNOP01000005">
    <property type="protein sequence ID" value="SDW75089.1"/>
    <property type="molecule type" value="Genomic_DNA"/>
</dbReference>
<dbReference type="PRINTS" id="PR00344">
    <property type="entry name" value="BCTRLSENSOR"/>
</dbReference>
<comment type="catalytic activity">
    <reaction evidence="1">
        <text>ATP + protein L-histidine = ADP + protein N-phospho-L-histidine.</text>
        <dbReference type="EC" id="2.7.13.3"/>
    </reaction>
</comment>
<dbReference type="InterPro" id="IPR050351">
    <property type="entry name" value="BphY/WalK/GraS-like"/>
</dbReference>
<dbReference type="InterPro" id="IPR005467">
    <property type="entry name" value="His_kinase_dom"/>
</dbReference>
<dbReference type="CDD" id="cd00082">
    <property type="entry name" value="HisKA"/>
    <property type="match status" value="1"/>
</dbReference>
<keyword evidence="9" id="KW-0175">Coiled coil</keyword>
<dbReference type="InterPro" id="IPR003594">
    <property type="entry name" value="HATPase_dom"/>
</dbReference>
<evidence type="ECO:0000313" key="11">
    <source>
        <dbReference type="EMBL" id="SDW75089.1"/>
    </source>
</evidence>
<feature type="domain" description="Histidine kinase" evidence="10">
    <location>
        <begin position="361"/>
        <end position="576"/>
    </location>
</feature>
<dbReference type="Pfam" id="PF00512">
    <property type="entry name" value="HisKA"/>
    <property type="match status" value="1"/>
</dbReference>
<protein>
    <recommendedName>
        <fullName evidence="3">histidine kinase</fullName>
        <ecNumber evidence="3">2.7.13.3</ecNumber>
    </recommendedName>
</protein>
<dbReference type="EC" id="2.7.13.3" evidence="3"/>
<name>A0A1H2W4U0_ACIFE</name>
<keyword evidence="7" id="KW-0902">Two-component regulatory system</keyword>
<accession>A0A1H2W4U0</accession>
<gene>
    <name evidence="11" type="ORF">SAMN05216495_10581</name>
</gene>
<dbReference type="GO" id="GO:0016036">
    <property type="term" value="P:cellular response to phosphate starvation"/>
    <property type="evidence" value="ECO:0007669"/>
    <property type="project" value="TreeGrafter"/>
</dbReference>
<comment type="caution">
    <text evidence="11">The sequence shown here is derived from an EMBL/GenBank/DDBJ whole genome shotgun (WGS) entry which is preliminary data.</text>
</comment>
<keyword evidence="5" id="KW-0808">Transferase</keyword>
<evidence type="ECO:0000256" key="9">
    <source>
        <dbReference type="SAM" id="Coils"/>
    </source>
</evidence>
<evidence type="ECO:0000259" key="10">
    <source>
        <dbReference type="PROSITE" id="PS50109"/>
    </source>
</evidence>
<keyword evidence="6 11" id="KW-0418">Kinase</keyword>
<evidence type="ECO:0000256" key="1">
    <source>
        <dbReference type="ARBA" id="ARBA00000085"/>
    </source>
</evidence>
<dbReference type="AlphaFoldDB" id="A0A1H2W4U0"/>
<feature type="coiled-coil region" evidence="9">
    <location>
        <begin position="217"/>
        <end position="251"/>
    </location>
</feature>
<dbReference type="SUPFAM" id="SSF47384">
    <property type="entry name" value="Homodimeric domain of signal transducing histidine kinase"/>
    <property type="match status" value="1"/>
</dbReference>
<dbReference type="InterPro" id="IPR036097">
    <property type="entry name" value="HisK_dim/P_sf"/>
</dbReference>
<dbReference type="GO" id="GO:0005886">
    <property type="term" value="C:plasma membrane"/>
    <property type="evidence" value="ECO:0007669"/>
    <property type="project" value="TreeGrafter"/>
</dbReference>
<proteinExistence type="predicted"/>
<evidence type="ECO:0000256" key="8">
    <source>
        <dbReference type="ARBA" id="ARBA00023136"/>
    </source>
</evidence>
<sequence length="576" mass="65607">MKKQIYLHLFLVGLACILVTALVCAFASWQTAKQQTLADLQQMAQVMGTDLEHHSDPYVFLKRSGQASPDLRLTWVDTHGTVLYDSFEDATAMPNHRERPEIAQALGEGQGSNARHSATLQEVTLYAAQRLSDGSVLRLARTQTDLLRPLEALLPWWLFSLLLLILICQFTVRRLTQGLLDPLEQATRYLSQIGQGDTSEEEKQLFHTSYPELLPFLATIDRQGKQLDQSLRNLEQERNTMKRITDSLKEGVILLDDQMRIQWINAWGFQLLQQEERPTAGRPRILGKFLMPFLPPEARTSLDQLRNSRAWNRTVKYRSRQYQLDLQPLEPPQGRASRMLIIQDITEAREREQLRRDFTANVTHELKTPLTSISGFAELMAAGMYQKKEDITHFGQLIRKEAARLLEMINSIIFLSRIEEVPAEALQEEVPLGGLIQSVVEFMDPFCKDRQVTIHCHLTEDKVRGSSSMLREMAMNLIDNGVKYNRPGGHVYVTMGRDGDQVVLMVKDTGIGIPEDVQERVFERFYRVEGSRSKQSGGSGLGLSIVKHIVEQHRGKIRLTSRVNEGTSIEVQLPRA</sequence>
<evidence type="ECO:0000256" key="5">
    <source>
        <dbReference type="ARBA" id="ARBA00022679"/>
    </source>
</evidence>
<dbReference type="InterPro" id="IPR036890">
    <property type="entry name" value="HATPase_C_sf"/>
</dbReference>
<dbReference type="PROSITE" id="PS50109">
    <property type="entry name" value="HIS_KIN"/>
    <property type="match status" value="1"/>
</dbReference>
<dbReference type="Pfam" id="PF02518">
    <property type="entry name" value="HATPase_c"/>
    <property type="match status" value="1"/>
</dbReference>
<dbReference type="Gene3D" id="3.30.565.10">
    <property type="entry name" value="Histidine kinase-like ATPase, C-terminal domain"/>
    <property type="match status" value="1"/>
</dbReference>
<dbReference type="InterPro" id="IPR004358">
    <property type="entry name" value="Sig_transdc_His_kin-like_C"/>
</dbReference>
<evidence type="ECO:0000256" key="2">
    <source>
        <dbReference type="ARBA" id="ARBA00004370"/>
    </source>
</evidence>
<dbReference type="CDD" id="cd00075">
    <property type="entry name" value="HATPase"/>
    <property type="match status" value="1"/>
</dbReference>
<dbReference type="FunFam" id="1.10.287.130:FF:000001">
    <property type="entry name" value="Two-component sensor histidine kinase"/>
    <property type="match status" value="1"/>
</dbReference>
<dbReference type="Gene3D" id="1.10.287.130">
    <property type="match status" value="1"/>
</dbReference>
<keyword evidence="4" id="KW-0597">Phosphoprotein</keyword>
<reference evidence="11 12" key="1">
    <citation type="submission" date="2016-10" db="EMBL/GenBank/DDBJ databases">
        <authorList>
            <person name="Varghese N."/>
            <person name="Submissions S."/>
        </authorList>
    </citation>
    <scope>NUCLEOTIDE SEQUENCE [LARGE SCALE GENOMIC DNA]</scope>
    <source>
        <strain evidence="11 12">WCC6</strain>
    </source>
</reference>
<dbReference type="RefSeq" id="WP_074705390.1">
    <property type="nucleotide sequence ID" value="NZ_FNOP01000005.1"/>
</dbReference>
<dbReference type="PANTHER" id="PTHR45453:SF1">
    <property type="entry name" value="PHOSPHATE REGULON SENSOR PROTEIN PHOR"/>
    <property type="match status" value="1"/>
</dbReference>